<dbReference type="GO" id="GO:0000977">
    <property type="term" value="F:RNA polymerase II transcription regulatory region sequence-specific DNA binding"/>
    <property type="evidence" value="ECO:0007669"/>
    <property type="project" value="TreeGrafter"/>
</dbReference>
<dbReference type="AlphaFoldDB" id="A0A8J1ULH9"/>
<reference evidence="9" key="1">
    <citation type="submission" date="2022-03" db="EMBL/GenBank/DDBJ databases">
        <authorList>
            <person name="Martin C."/>
        </authorList>
    </citation>
    <scope>NUCLEOTIDE SEQUENCE</scope>
</reference>
<dbReference type="GO" id="GO:0000981">
    <property type="term" value="F:DNA-binding transcription factor activity, RNA polymerase II-specific"/>
    <property type="evidence" value="ECO:0007669"/>
    <property type="project" value="TreeGrafter"/>
</dbReference>
<evidence type="ECO:0000256" key="7">
    <source>
        <dbReference type="ARBA" id="ARBA00023163"/>
    </source>
</evidence>
<dbReference type="InterPro" id="IPR036236">
    <property type="entry name" value="Znf_C2H2_sf"/>
</dbReference>
<dbReference type="PANTHER" id="PTHR24409">
    <property type="entry name" value="ZINC FINGER PROTEIN 142"/>
    <property type="match status" value="1"/>
</dbReference>
<dbReference type="PANTHER" id="PTHR24409:SF295">
    <property type="entry name" value="AZ2-RELATED"/>
    <property type="match status" value="1"/>
</dbReference>
<gene>
    <name evidence="9" type="ORF">OFUS_LOCUS17989</name>
</gene>
<keyword evidence="7" id="KW-0804">Transcription</keyword>
<evidence type="ECO:0000313" key="9">
    <source>
        <dbReference type="EMBL" id="CAH1793093.1"/>
    </source>
</evidence>
<keyword evidence="3" id="KW-0863">Zinc-finger</keyword>
<protein>
    <submittedName>
        <fullName evidence="9">Uncharacterized protein</fullName>
    </submittedName>
</protein>
<evidence type="ECO:0000256" key="4">
    <source>
        <dbReference type="ARBA" id="ARBA00022833"/>
    </source>
</evidence>
<evidence type="ECO:0000256" key="6">
    <source>
        <dbReference type="ARBA" id="ARBA00023125"/>
    </source>
</evidence>
<dbReference type="PROSITE" id="PS00028">
    <property type="entry name" value="ZINC_FINGER_C2H2_1"/>
    <property type="match status" value="7"/>
</dbReference>
<dbReference type="EMBL" id="CAIIXF020000008">
    <property type="protein sequence ID" value="CAH1793093.1"/>
    <property type="molecule type" value="Genomic_DNA"/>
</dbReference>
<dbReference type="Pfam" id="PF12874">
    <property type="entry name" value="zf-met"/>
    <property type="match status" value="1"/>
</dbReference>
<dbReference type="OrthoDB" id="6136801at2759"/>
<dbReference type="PROSITE" id="PS50157">
    <property type="entry name" value="ZINC_FINGER_C2H2_2"/>
    <property type="match status" value="5"/>
</dbReference>
<sequence length="254" mass="29873">MPIKSIQCFILFFNISDVEKYFPKKIQVKVDHETVERYQCTYCTNTYDSEATANNHVHRHIKMFSCSICKMTFTSFALWKIHGDVHDEPKYVCHICGSRYKHTSQYRNHMELHRGPIVCDLCDKTFKSRANLRLHKRGVHEQATEVFQCDQCPQMFYIKHRLNRHILSHSKPFVCTYCNQRFGYKKYLTQHVRIHTGEKPYKCSMCGVGFRQKNSLNVHNKSHHSTTATKPSLPNNGNQTYVDNAIFFSDISHI</sequence>
<dbReference type="GO" id="GO:0005634">
    <property type="term" value="C:nucleus"/>
    <property type="evidence" value="ECO:0007669"/>
    <property type="project" value="TreeGrafter"/>
</dbReference>
<dbReference type="SUPFAM" id="SSF57667">
    <property type="entry name" value="beta-beta-alpha zinc fingers"/>
    <property type="match status" value="3"/>
</dbReference>
<dbReference type="GO" id="GO:0005694">
    <property type="term" value="C:chromosome"/>
    <property type="evidence" value="ECO:0007669"/>
    <property type="project" value="UniProtKB-ARBA"/>
</dbReference>
<evidence type="ECO:0000256" key="8">
    <source>
        <dbReference type="ARBA" id="ARBA00023242"/>
    </source>
</evidence>
<name>A0A8J1ULH9_OWEFU</name>
<dbReference type="SMART" id="SM00355">
    <property type="entry name" value="ZnF_C2H2"/>
    <property type="match status" value="7"/>
</dbReference>
<evidence type="ECO:0000256" key="1">
    <source>
        <dbReference type="ARBA" id="ARBA00022723"/>
    </source>
</evidence>
<evidence type="ECO:0000256" key="3">
    <source>
        <dbReference type="ARBA" id="ARBA00022771"/>
    </source>
</evidence>
<dbReference type="InterPro" id="IPR013087">
    <property type="entry name" value="Znf_C2H2_type"/>
</dbReference>
<keyword evidence="2" id="KW-0677">Repeat</keyword>
<dbReference type="FunFam" id="3.30.160.60:FF:001732">
    <property type="entry name" value="Zgc:162936"/>
    <property type="match status" value="1"/>
</dbReference>
<dbReference type="Gene3D" id="3.30.160.60">
    <property type="entry name" value="Classic Zinc Finger"/>
    <property type="match status" value="4"/>
</dbReference>
<dbReference type="Pfam" id="PF00096">
    <property type="entry name" value="zf-C2H2"/>
    <property type="match status" value="4"/>
</dbReference>
<keyword evidence="1" id="KW-0479">Metal-binding</keyword>
<organism evidence="9 10">
    <name type="scientific">Owenia fusiformis</name>
    <name type="common">Polychaete worm</name>
    <dbReference type="NCBI Taxonomy" id="6347"/>
    <lineage>
        <taxon>Eukaryota</taxon>
        <taxon>Metazoa</taxon>
        <taxon>Spiralia</taxon>
        <taxon>Lophotrochozoa</taxon>
        <taxon>Annelida</taxon>
        <taxon>Polychaeta</taxon>
        <taxon>Sedentaria</taxon>
        <taxon>Canalipalpata</taxon>
        <taxon>Sabellida</taxon>
        <taxon>Oweniida</taxon>
        <taxon>Oweniidae</taxon>
        <taxon>Owenia</taxon>
    </lineage>
</organism>
<evidence type="ECO:0000313" key="10">
    <source>
        <dbReference type="Proteomes" id="UP000749559"/>
    </source>
</evidence>
<keyword evidence="10" id="KW-1185">Reference proteome</keyword>
<keyword evidence="4" id="KW-0862">Zinc</keyword>
<keyword evidence="5" id="KW-0805">Transcription regulation</keyword>
<comment type="caution">
    <text evidence="9">The sequence shown here is derived from an EMBL/GenBank/DDBJ whole genome shotgun (WGS) entry which is preliminary data.</text>
</comment>
<accession>A0A8J1ULH9</accession>
<dbReference type="GO" id="GO:0008270">
    <property type="term" value="F:zinc ion binding"/>
    <property type="evidence" value="ECO:0007669"/>
    <property type="project" value="UniProtKB-KW"/>
</dbReference>
<dbReference type="Proteomes" id="UP000749559">
    <property type="component" value="Unassembled WGS sequence"/>
</dbReference>
<proteinExistence type="predicted"/>
<keyword evidence="6" id="KW-0238">DNA-binding</keyword>
<keyword evidence="8" id="KW-0539">Nucleus</keyword>
<evidence type="ECO:0000256" key="2">
    <source>
        <dbReference type="ARBA" id="ARBA00022737"/>
    </source>
</evidence>
<evidence type="ECO:0000256" key="5">
    <source>
        <dbReference type="ARBA" id="ARBA00023015"/>
    </source>
</evidence>
<dbReference type="FunFam" id="3.30.160.60:FF:001485">
    <property type="entry name" value="Krueppel-related zinc finger protein"/>
    <property type="match status" value="1"/>
</dbReference>
<dbReference type="GO" id="GO:0045893">
    <property type="term" value="P:positive regulation of DNA-templated transcription"/>
    <property type="evidence" value="ECO:0007669"/>
    <property type="project" value="UniProtKB-ARBA"/>
</dbReference>